<protein>
    <recommendedName>
        <fullName evidence="1">ABM domain-containing protein</fullName>
    </recommendedName>
</protein>
<reference evidence="2 3" key="1">
    <citation type="journal article" date="2019" name="Int. J. Syst. Evol. Microbiol.">
        <title>The Global Catalogue of Microorganisms (GCM) 10K type strain sequencing project: providing services to taxonomists for standard genome sequencing and annotation.</title>
        <authorList>
            <consortium name="The Broad Institute Genomics Platform"/>
            <consortium name="The Broad Institute Genome Sequencing Center for Infectious Disease"/>
            <person name="Wu L."/>
            <person name="Ma J."/>
        </authorList>
    </citation>
    <scope>NUCLEOTIDE SEQUENCE [LARGE SCALE GENOMIC DNA]</scope>
    <source>
        <strain evidence="2 3">JCM 13850</strain>
    </source>
</reference>
<comment type="caution">
    <text evidence="2">The sequence shown here is derived from an EMBL/GenBank/DDBJ whole genome shotgun (WGS) entry which is preliminary data.</text>
</comment>
<feature type="domain" description="ABM" evidence="1">
    <location>
        <begin position="14"/>
        <end position="103"/>
    </location>
</feature>
<dbReference type="Gene3D" id="3.30.70.100">
    <property type="match status" value="1"/>
</dbReference>
<evidence type="ECO:0000313" key="3">
    <source>
        <dbReference type="Proteomes" id="UP001501020"/>
    </source>
</evidence>
<gene>
    <name evidence="2" type="ORF">GCM10009727_53940</name>
</gene>
<accession>A0ABN2ZYK0</accession>
<dbReference type="RefSeq" id="WP_344272753.1">
    <property type="nucleotide sequence ID" value="NZ_BAAAMR010000053.1"/>
</dbReference>
<organism evidence="2 3">
    <name type="scientific">Actinomadura napierensis</name>
    <dbReference type="NCBI Taxonomy" id="267854"/>
    <lineage>
        <taxon>Bacteria</taxon>
        <taxon>Bacillati</taxon>
        <taxon>Actinomycetota</taxon>
        <taxon>Actinomycetes</taxon>
        <taxon>Streptosporangiales</taxon>
        <taxon>Thermomonosporaceae</taxon>
        <taxon>Actinomadura</taxon>
    </lineage>
</organism>
<keyword evidence="3" id="KW-1185">Reference proteome</keyword>
<evidence type="ECO:0000259" key="1">
    <source>
        <dbReference type="PROSITE" id="PS51725"/>
    </source>
</evidence>
<dbReference type="EMBL" id="BAAAMR010000053">
    <property type="protein sequence ID" value="GAA2149993.1"/>
    <property type="molecule type" value="Genomic_DNA"/>
</dbReference>
<dbReference type="InterPro" id="IPR011008">
    <property type="entry name" value="Dimeric_a/b-barrel"/>
</dbReference>
<proteinExistence type="predicted"/>
<name>A0ABN2ZYK0_9ACTN</name>
<dbReference type="Proteomes" id="UP001501020">
    <property type="component" value="Unassembled WGS sequence"/>
</dbReference>
<evidence type="ECO:0000313" key="2">
    <source>
        <dbReference type="EMBL" id="GAA2149993.1"/>
    </source>
</evidence>
<sequence length="115" mass="13172">MSADMSPAEPEGTGRVVFLIRVPEDRQAAFLRAYEEIRHLVADGVPGHLRDQVCRSADDPEQWLITSEWDRLEAFRAWEATAEHRDLVRPMRECFTEARSLKFTVVAETAKGERS</sequence>
<dbReference type="InterPro" id="IPR007138">
    <property type="entry name" value="ABM_dom"/>
</dbReference>
<dbReference type="Pfam" id="PF03992">
    <property type="entry name" value="ABM"/>
    <property type="match status" value="1"/>
</dbReference>
<dbReference type="PROSITE" id="PS51725">
    <property type="entry name" value="ABM"/>
    <property type="match status" value="1"/>
</dbReference>
<dbReference type="SUPFAM" id="SSF54909">
    <property type="entry name" value="Dimeric alpha+beta barrel"/>
    <property type="match status" value="1"/>
</dbReference>